<dbReference type="Proteomes" id="UP000019276">
    <property type="component" value="Unassembled WGS sequence"/>
</dbReference>
<dbReference type="OrthoDB" id="6376708at2"/>
<keyword evidence="3" id="KW-1185">Reference proteome</keyword>
<dbReference type="SUPFAM" id="SSF46785">
    <property type="entry name" value="Winged helix' DNA-binding domain"/>
    <property type="match status" value="1"/>
</dbReference>
<dbReference type="Gene3D" id="1.10.10.10">
    <property type="entry name" value="Winged helix-like DNA-binding domain superfamily/Winged helix DNA-binding domain"/>
    <property type="match status" value="1"/>
</dbReference>
<organism evidence="2 3">
    <name type="scientific">Catenovulum agarivorans DS-2</name>
    <dbReference type="NCBI Taxonomy" id="1328313"/>
    <lineage>
        <taxon>Bacteria</taxon>
        <taxon>Pseudomonadati</taxon>
        <taxon>Pseudomonadota</taxon>
        <taxon>Gammaproteobacteria</taxon>
        <taxon>Alteromonadales</taxon>
        <taxon>Alteromonadaceae</taxon>
        <taxon>Catenovulum</taxon>
    </lineage>
</organism>
<dbReference type="InterPro" id="IPR036388">
    <property type="entry name" value="WH-like_DNA-bd_sf"/>
</dbReference>
<proteinExistence type="predicted"/>
<evidence type="ECO:0000256" key="1">
    <source>
        <dbReference type="SAM" id="Coils"/>
    </source>
</evidence>
<comment type="caution">
    <text evidence="2">The sequence shown here is derived from an EMBL/GenBank/DDBJ whole genome shotgun (WGS) entry which is preliminary data.</text>
</comment>
<protein>
    <submittedName>
        <fullName evidence="2">Uncharacterized protein</fullName>
    </submittedName>
</protein>
<dbReference type="InterPro" id="IPR036390">
    <property type="entry name" value="WH_DNA-bd_sf"/>
</dbReference>
<sequence>MTKQHLAQKEKNEIYKSDRVSLMTSEGGVMTATMLKCFNAIQVSLQNFVIEHYTSVDTAEDVLGESVLEFEVPWVEFCQTMGWKSTNRDSAKKTVKTLRQVQVEWGLGEYDTGSAGYLHIISGAKIDNGVLSVRIDPLVRRELLNLRGLASIAYDVSLINSAWSDKYTPRFYELCLRNWRDGKNSTRYSVDGIREAVDCPYEIVNGEKVWANAEFRDFNKRVLSKAVKNINESNFIDFNVQVKTVGKPVHTIFVGLSLKESFDNSLNDRVAKQVLNLLIEHGLKQAAENFYDRKLGQTNSLHKLTSKEYHYLQYCIEKYIEKIGSIRPGNESRYLTTCLERNEEAFEPIWAKIQDSLEQERKKQRQEKIVYEQQLNEAKKAKRAEVKGAYNASVVAEYMSELSQVQKDALIEQAAKSQNKTNPSRLFDKLPQAAKDAIVRQYVINSGLVDDMIDQAKLKRLLKNADETIEQEFKANKNRLPLIQQ</sequence>
<evidence type="ECO:0000313" key="3">
    <source>
        <dbReference type="Proteomes" id="UP000019276"/>
    </source>
</evidence>
<keyword evidence="1" id="KW-0175">Coiled coil</keyword>
<gene>
    <name evidence="2" type="ORF">DS2_15429</name>
</gene>
<dbReference type="eggNOG" id="ENOG5033T98">
    <property type="taxonomic scope" value="Bacteria"/>
</dbReference>
<evidence type="ECO:0000313" key="2">
    <source>
        <dbReference type="EMBL" id="EWH08863.1"/>
    </source>
</evidence>
<reference evidence="2 3" key="1">
    <citation type="journal article" date="2014" name="Genome Announc.">
        <title>Draft Genome Sequence of the Agar-Degrading Bacterium Catenovulum sp. Strain DS-2, Isolated from Intestines of Haliotis diversicolor.</title>
        <authorList>
            <person name="Shan D."/>
            <person name="Li X."/>
            <person name="Gu Z."/>
            <person name="Wei G."/>
            <person name="Gao Z."/>
            <person name="Shao Z."/>
        </authorList>
    </citation>
    <scope>NUCLEOTIDE SEQUENCE [LARGE SCALE GENOMIC DNA]</scope>
    <source>
        <strain evidence="2 3">DS-2</strain>
    </source>
</reference>
<dbReference type="RefSeq" id="WP_035015744.1">
    <property type="nucleotide sequence ID" value="NZ_ARZY01000035.1"/>
</dbReference>
<name>W7QL46_9ALTE</name>
<feature type="coiled-coil region" evidence="1">
    <location>
        <begin position="354"/>
        <end position="381"/>
    </location>
</feature>
<dbReference type="AlphaFoldDB" id="W7QL46"/>
<dbReference type="Pfam" id="PF21205">
    <property type="entry name" value="Rep3_C"/>
    <property type="match status" value="1"/>
</dbReference>
<accession>W7QL46</accession>
<dbReference type="EMBL" id="ARZY01000035">
    <property type="protein sequence ID" value="EWH08863.1"/>
    <property type="molecule type" value="Genomic_DNA"/>
</dbReference>